<organism evidence="3 4">
    <name type="scientific">Thelohanellus kitauei</name>
    <name type="common">Myxosporean</name>
    <dbReference type="NCBI Taxonomy" id="669202"/>
    <lineage>
        <taxon>Eukaryota</taxon>
        <taxon>Metazoa</taxon>
        <taxon>Cnidaria</taxon>
        <taxon>Myxozoa</taxon>
        <taxon>Myxosporea</taxon>
        <taxon>Bivalvulida</taxon>
        <taxon>Platysporina</taxon>
        <taxon>Myxobolidae</taxon>
        <taxon>Thelohanellus</taxon>
    </lineage>
</organism>
<keyword evidence="4" id="KW-1185">Reference proteome</keyword>
<feature type="domain" description="LysM" evidence="2">
    <location>
        <begin position="58"/>
        <end position="103"/>
    </location>
</feature>
<keyword evidence="1" id="KW-0472">Membrane</keyword>
<keyword evidence="1" id="KW-0812">Transmembrane</keyword>
<evidence type="ECO:0000313" key="4">
    <source>
        <dbReference type="Proteomes" id="UP000031668"/>
    </source>
</evidence>
<comment type="caution">
    <text evidence="3">The sequence shown here is derived from an EMBL/GenBank/DDBJ whole genome shotgun (WGS) entry which is preliminary data.</text>
</comment>
<proteinExistence type="predicted"/>
<dbReference type="OrthoDB" id="538216at2759"/>
<protein>
    <recommendedName>
        <fullName evidence="2">LysM domain-containing protein</fullName>
    </recommendedName>
</protein>
<dbReference type="PROSITE" id="PS51782">
    <property type="entry name" value="LYSM"/>
    <property type="match status" value="1"/>
</dbReference>
<accession>A0A0C2MZY3</accession>
<sequence length="160" mass="17826">MINGEVLRLLPHKKTMHDNSNAWPENSKINRDEHIEIFKPTSNIDAKIALTGLSYATSFKNVVVGTESLAALAVKYNCTMSDIKLLNGLVDDSDLFGCRYIKVPISPTSVPRNFTTYKPNLSRSFTPKPPAPTSRLRRGLIVLIVLVFIVCPILFILLIT</sequence>
<name>A0A0C2MZY3_THEKT</name>
<evidence type="ECO:0000256" key="1">
    <source>
        <dbReference type="SAM" id="Phobius"/>
    </source>
</evidence>
<evidence type="ECO:0000313" key="3">
    <source>
        <dbReference type="EMBL" id="KII67177.1"/>
    </source>
</evidence>
<keyword evidence="1" id="KW-1133">Transmembrane helix</keyword>
<dbReference type="InterPro" id="IPR036779">
    <property type="entry name" value="LysM_dom_sf"/>
</dbReference>
<evidence type="ECO:0000259" key="2">
    <source>
        <dbReference type="PROSITE" id="PS51782"/>
    </source>
</evidence>
<reference evidence="3 4" key="1">
    <citation type="journal article" date="2014" name="Genome Biol. Evol.">
        <title>The genome of the myxosporean Thelohanellus kitauei shows adaptations to nutrient acquisition within its fish host.</title>
        <authorList>
            <person name="Yang Y."/>
            <person name="Xiong J."/>
            <person name="Zhou Z."/>
            <person name="Huo F."/>
            <person name="Miao W."/>
            <person name="Ran C."/>
            <person name="Liu Y."/>
            <person name="Zhang J."/>
            <person name="Feng J."/>
            <person name="Wang M."/>
            <person name="Wang M."/>
            <person name="Wang L."/>
            <person name="Yao B."/>
        </authorList>
    </citation>
    <scope>NUCLEOTIDE SEQUENCE [LARGE SCALE GENOMIC DNA]</scope>
    <source>
        <strain evidence="3">Wuqing</strain>
    </source>
</reference>
<dbReference type="Proteomes" id="UP000031668">
    <property type="component" value="Unassembled WGS sequence"/>
</dbReference>
<dbReference type="Pfam" id="PF01476">
    <property type="entry name" value="LysM"/>
    <property type="match status" value="1"/>
</dbReference>
<dbReference type="AlphaFoldDB" id="A0A0C2MZY3"/>
<gene>
    <name evidence="3" type="ORF">RF11_11232</name>
</gene>
<dbReference type="InterPro" id="IPR018392">
    <property type="entry name" value="LysM"/>
</dbReference>
<dbReference type="Gene3D" id="3.10.350.10">
    <property type="entry name" value="LysM domain"/>
    <property type="match status" value="1"/>
</dbReference>
<dbReference type="CDD" id="cd00118">
    <property type="entry name" value="LysM"/>
    <property type="match status" value="1"/>
</dbReference>
<feature type="transmembrane region" description="Helical" evidence="1">
    <location>
        <begin position="140"/>
        <end position="159"/>
    </location>
</feature>
<dbReference type="EMBL" id="JWZT01003288">
    <property type="protein sequence ID" value="KII67177.1"/>
    <property type="molecule type" value="Genomic_DNA"/>
</dbReference>